<dbReference type="InterPro" id="IPR000039">
    <property type="entry name" value="Ribosomal_eL18"/>
</dbReference>
<evidence type="ECO:0000256" key="1">
    <source>
        <dbReference type="ARBA" id="ARBA00022980"/>
    </source>
</evidence>
<dbReference type="GO" id="GO:0006412">
    <property type="term" value="P:translation"/>
    <property type="evidence" value="ECO:0007669"/>
    <property type="project" value="InterPro"/>
</dbReference>
<dbReference type="GO" id="GO:0003723">
    <property type="term" value="F:RNA binding"/>
    <property type="evidence" value="ECO:0007669"/>
    <property type="project" value="TreeGrafter"/>
</dbReference>
<reference evidence="5" key="1">
    <citation type="journal article" date="2011" name="Nat. Genet.">
        <title>The Arabidopsis lyrata genome sequence and the basis of rapid genome size change.</title>
        <authorList>
            <person name="Hu T.T."/>
            <person name="Pattyn P."/>
            <person name="Bakker E.G."/>
            <person name="Cao J."/>
            <person name="Cheng J.-F."/>
            <person name="Clark R.M."/>
            <person name="Fahlgren N."/>
            <person name="Fawcett J.A."/>
            <person name="Grimwood J."/>
            <person name="Gundlach H."/>
            <person name="Haberer G."/>
            <person name="Hollister J.D."/>
            <person name="Ossowski S."/>
            <person name="Ottilar R.P."/>
            <person name="Salamov A.A."/>
            <person name="Schneeberger K."/>
            <person name="Spannagl M."/>
            <person name="Wang X."/>
            <person name="Yang L."/>
            <person name="Nasrallah M.E."/>
            <person name="Bergelson J."/>
            <person name="Carrington J.C."/>
            <person name="Gaut B.S."/>
            <person name="Schmutz J."/>
            <person name="Mayer K.F.X."/>
            <person name="Van de Peer Y."/>
            <person name="Grigoriev I.V."/>
            <person name="Nordborg M."/>
            <person name="Weigel D."/>
            <person name="Guo Y.-L."/>
        </authorList>
    </citation>
    <scope>NUCLEOTIDE SEQUENCE [LARGE SCALE GENOMIC DNA]</scope>
    <source>
        <strain evidence="5">cv. MN47</strain>
    </source>
</reference>
<dbReference type="AlphaFoldDB" id="D7KXK0"/>
<evidence type="ECO:0000313" key="4">
    <source>
        <dbReference type="EMBL" id="EFH63518.1"/>
    </source>
</evidence>
<accession>D7KXK0</accession>
<dbReference type="InterPro" id="IPR021131">
    <property type="entry name" value="Ribosomal_uL15/eL18"/>
</dbReference>
<dbReference type="GO" id="GO:0003735">
    <property type="term" value="F:structural constituent of ribosome"/>
    <property type="evidence" value="ECO:0007669"/>
    <property type="project" value="InterPro"/>
</dbReference>
<dbReference type="STRING" id="81972.D7KXK0"/>
<dbReference type="Gramene" id="Al_scaffold_0002_1646">
    <property type="protein sequence ID" value="Al_scaffold_0002_1646"/>
    <property type="gene ID" value="Al_scaffold_0002_1646"/>
</dbReference>
<dbReference type="eggNOG" id="KOG1714">
    <property type="taxonomic scope" value="Eukaryota"/>
</dbReference>
<evidence type="ECO:0000256" key="2">
    <source>
        <dbReference type="ARBA" id="ARBA00023274"/>
    </source>
</evidence>
<dbReference type="PANTHER" id="PTHR10934:SF2">
    <property type="entry name" value="LARGE RIBOSOMAL SUBUNIT PROTEIN EL18"/>
    <property type="match status" value="1"/>
</dbReference>
<proteinExistence type="predicted"/>
<feature type="domain" description="Large ribosomal subunit protein uL15/eL18" evidence="3">
    <location>
        <begin position="2"/>
        <end position="51"/>
    </location>
</feature>
<feature type="non-terminal residue" evidence="4">
    <location>
        <position position="1"/>
    </location>
</feature>
<organism evidence="5">
    <name type="scientific">Arabidopsis lyrata subsp. lyrata</name>
    <name type="common">Lyre-leaved rock-cress</name>
    <dbReference type="NCBI Taxonomy" id="81972"/>
    <lineage>
        <taxon>Eukaryota</taxon>
        <taxon>Viridiplantae</taxon>
        <taxon>Streptophyta</taxon>
        <taxon>Embryophyta</taxon>
        <taxon>Tracheophyta</taxon>
        <taxon>Spermatophyta</taxon>
        <taxon>Magnoliopsida</taxon>
        <taxon>eudicotyledons</taxon>
        <taxon>Gunneridae</taxon>
        <taxon>Pentapetalae</taxon>
        <taxon>rosids</taxon>
        <taxon>malvids</taxon>
        <taxon>Brassicales</taxon>
        <taxon>Brassicaceae</taxon>
        <taxon>Camelineae</taxon>
        <taxon>Arabidopsis</taxon>
    </lineage>
</organism>
<dbReference type="Gene3D" id="3.100.10.10">
    <property type="match status" value="1"/>
</dbReference>
<dbReference type="GO" id="GO:0022625">
    <property type="term" value="C:cytosolic large ribosomal subunit"/>
    <property type="evidence" value="ECO:0007669"/>
    <property type="project" value="TreeGrafter"/>
</dbReference>
<evidence type="ECO:0000259" key="3">
    <source>
        <dbReference type="Pfam" id="PF17135"/>
    </source>
</evidence>
<dbReference type="Proteomes" id="UP000008694">
    <property type="component" value="Unassembled WGS sequence"/>
</dbReference>
<dbReference type="HOGENOM" id="CLU_2856445_0_0_1"/>
<gene>
    <name evidence="4" type="ORF">ARALYDRAFT_676496</name>
</gene>
<dbReference type="EMBL" id="GL348714">
    <property type="protein sequence ID" value="EFH63518.1"/>
    <property type="molecule type" value="Genomic_DNA"/>
</dbReference>
<keyword evidence="2" id="KW-0687">Ribonucleoprotein</keyword>
<name>D7KXK0_ARALL</name>
<dbReference type="Pfam" id="PF17135">
    <property type="entry name" value="Ribosomal_L18"/>
    <property type="match status" value="1"/>
</dbReference>
<protein>
    <submittedName>
        <fullName evidence="4">Predicted protein</fullName>
    </submittedName>
</protein>
<keyword evidence="5" id="KW-1185">Reference proteome</keyword>
<feature type="non-terminal residue" evidence="4">
    <location>
        <position position="65"/>
    </location>
</feature>
<sequence length="65" mass="7907">GKDKKTKRTTPKSDDVYPKLNVKFYRFLVRRTQSKFNVVILKRHFMRKSTKLLFLYIGLWNSWLA</sequence>
<dbReference type="PANTHER" id="PTHR10934">
    <property type="entry name" value="60S RIBOSOMAL PROTEIN L18"/>
    <property type="match status" value="1"/>
</dbReference>
<evidence type="ECO:0000313" key="5">
    <source>
        <dbReference type="Proteomes" id="UP000008694"/>
    </source>
</evidence>
<keyword evidence="1" id="KW-0689">Ribosomal protein</keyword>